<reference evidence="1 2" key="1">
    <citation type="submission" date="2023-06" db="EMBL/GenBank/DDBJ databases">
        <authorList>
            <person name="Oyuntsetseg B."/>
            <person name="Kim S.B."/>
        </authorList>
    </citation>
    <scope>NUCLEOTIDE SEQUENCE [LARGE SCALE GENOMIC DNA]</scope>
    <source>
        <strain evidence="1 2">4-36</strain>
    </source>
</reference>
<dbReference type="EMBL" id="CP127295">
    <property type="protein sequence ID" value="WIY01551.1"/>
    <property type="molecule type" value="Genomic_DNA"/>
</dbReference>
<dbReference type="AlphaFoldDB" id="A0A9Y2JQ24"/>
<evidence type="ECO:0000313" key="2">
    <source>
        <dbReference type="Proteomes" id="UP001239397"/>
    </source>
</evidence>
<dbReference type="Proteomes" id="UP001239397">
    <property type="component" value="Chromosome"/>
</dbReference>
<gene>
    <name evidence="1" type="ORF">QRX60_47300</name>
</gene>
<proteinExistence type="predicted"/>
<organism evidence="1 2">
    <name type="scientific">Amycolatopsis mongoliensis</name>
    <dbReference type="NCBI Taxonomy" id="715475"/>
    <lineage>
        <taxon>Bacteria</taxon>
        <taxon>Bacillati</taxon>
        <taxon>Actinomycetota</taxon>
        <taxon>Actinomycetes</taxon>
        <taxon>Pseudonocardiales</taxon>
        <taxon>Pseudonocardiaceae</taxon>
        <taxon>Amycolatopsis</taxon>
    </lineage>
</organism>
<evidence type="ECO:0000313" key="1">
    <source>
        <dbReference type="EMBL" id="WIY01551.1"/>
    </source>
</evidence>
<accession>A0A9Y2JQ24</accession>
<protein>
    <submittedName>
        <fullName evidence="1">Uncharacterized protein</fullName>
    </submittedName>
</protein>
<sequence length="131" mass="13998">MGTAVVGVAGALLQHRLAARSRRWQREDALGKLKQTVYAEYLRSISASHGQAMAGERTRAEDARLHAATAEIEVLAGAAVSGPARELTTTVIDTHARIAAGDGVEETTVAAVNRRRLEVIALFKADLEIEP</sequence>
<name>A0A9Y2JQ24_9PSEU</name>
<keyword evidence="2" id="KW-1185">Reference proteome</keyword>
<dbReference type="RefSeq" id="WP_285997996.1">
    <property type="nucleotide sequence ID" value="NZ_CP127295.1"/>
</dbReference>
<dbReference type="KEGG" id="amog:QRX60_47300"/>